<protein>
    <recommendedName>
        <fullName evidence="6">Sugar phosphate transporter domain-containing protein</fullName>
    </recommendedName>
</protein>
<feature type="transmembrane region" description="Helical" evidence="5">
    <location>
        <begin position="15"/>
        <end position="36"/>
    </location>
</feature>
<keyword evidence="3 5" id="KW-1133">Transmembrane helix</keyword>
<dbReference type="InterPro" id="IPR004853">
    <property type="entry name" value="Sugar_P_trans_dom"/>
</dbReference>
<dbReference type="PANTHER" id="PTHR11132">
    <property type="entry name" value="SOLUTE CARRIER FAMILY 35"/>
    <property type="match status" value="1"/>
</dbReference>
<feature type="transmembrane region" description="Helical" evidence="5">
    <location>
        <begin position="163"/>
        <end position="182"/>
    </location>
</feature>
<dbReference type="GO" id="GO:0016020">
    <property type="term" value="C:membrane"/>
    <property type="evidence" value="ECO:0007669"/>
    <property type="project" value="UniProtKB-SubCell"/>
</dbReference>
<evidence type="ECO:0000256" key="5">
    <source>
        <dbReference type="SAM" id="Phobius"/>
    </source>
</evidence>
<proteinExistence type="predicted"/>
<evidence type="ECO:0000313" key="7">
    <source>
        <dbReference type="EMBL" id="KAH3862457.1"/>
    </source>
</evidence>
<dbReference type="EMBL" id="JAIWYP010000002">
    <property type="protein sequence ID" value="KAH3862457.1"/>
    <property type="molecule type" value="Genomic_DNA"/>
</dbReference>
<dbReference type="Proteomes" id="UP000828390">
    <property type="component" value="Unassembled WGS sequence"/>
</dbReference>
<name>A0A9D4RDB3_DREPO</name>
<gene>
    <name evidence="7" type="ORF">DPMN_025424</name>
</gene>
<evidence type="ECO:0000256" key="3">
    <source>
        <dbReference type="ARBA" id="ARBA00022989"/>
    </source>
</evidence>
<evidence type="ECO:0000313" key="8">
    <source>
        <dbReference type="Proteomes" id="UP000828390"/>
    </source>
</evidence>
<reference evidence="7" key="1">
    <citation type="journal article" date="2019" name="bioRxiv">
        <title>The Genome of the Zebra Mussel, Dreissena polymorpha: A Resource for Invasive Species Research.</title>
        <authorList>
            <person name="McCartney M.A."/>
            <person name="Auch B."/>
            <person name="Kono T."/>
            <person name="Mallez S."/>
            <person name="Zhang Y."/>
            <person name="Obille A."/>
            <person name="Becker A."/>
            <person name="Abrahante J.E."/>
            <person name="Garbe J."/>
            <person name="Badalamenti J.P."/>
            <person name="Herman A."/>
            <person name="Mangelson H."/>
            <person name="Liachko I."/>
            <person name="Sullivan S."/>
            <person name="Sone E.D."/>
            <person name="Koren S."/>
            <person name="Silverstein K.A.T."/>
            <person name="Beckman K.B."/>
            <person name="Gohl D.M."/>
        </authorList>
    </citation>
    <scope>NUCLEOTIDE SEQUENCE</scope>
    <source>
        <strain evidence="7">Duluth1</strain>
        <tissue evidence="7">Whole animal</tissue>
    </source>
</reference>
<dbReference type="OrthoDB" id="417037at2759"/>
<feature type="transmembrane region" description="Helical" evidence="5">
    <location>
        <begin position="48"/>
        <end position="73"/>
    </location>
</feature>
<feature type="transmembrane region" description="Helical" evidence="5">
    <location>
        <begin position="110"/>
        <end position="131"/>
    </location>
</feature>
<reference evidence="7" key="2">
    <citation type="submission" date="2020-11" db="EMBL/GenBank/DDBJ databases">
        <authorList>
            <person name="McCartney M.A."/>
            <person name="Auch B."/>
            <person name="Kono T."/>
            <person name="Mallez S."/>
            <person name="Becker A."/>
            <person name="Gohl D.M."/>
            <person name="Silverstein K.A.T."/>
            <person name="Koren S."/>
            <person name="Bechman K.B."/>
            <person name="Herman A."/>
            <person name="Abrahante J.E."/>
            <person name="Garbe J."/>
        </authorList>
    </citation>
    <scope>NUCLEOTIDE SEQUENCE</scope>
    <source>
        <strain evidence="7">Duluth1</strain>
        <tissue evidence="7">Whole animal</tissue>
    </source>
</reference>
<comment type="subcellular location">
    <subcellularLocation>
        <location evidence="1">Membrane</location>
        <topology evidence="1">Multi-pass membrane protein</topology>
    </subcellularLocation>
</comment>
<keyword evidence="4 5" id="KW-0472">Membrane</keyword>
<evidence type="ECO:0000259" key="6">
    <source>
        <dbReference type="Pfam" id="PF03151"/>
    </source>
</evidence>
<dbReference type="Pfam" id="PF03151">
    <property type="entry name" value="TPT"/>
    <property type="match status" value="1"/>
</dbReference>
<keyword evidence="2 5" id="KW-0812">Transmembrane</keyword>
<accession>A0A9D4RDB3</accession>
<organism evidence="7 8">
    <name type="scientific">Dreissena polymorpha</name>
    <name type="common">Zebra mussel</name>
    <name type="synonym">Mytilus polymorpha</name>
    <dbReference type="NCBI Taxonomy" id="45954"/>
    <lineage>
        <taxon>Eukaryota</taxon>
        <taxon>Metazoa</taxon>
        <taxon>Spiralia</taxon>
        <taxon>Lophotrochozoa</taxon>
        <taxon>Mollusca</taxon>
        <taxon>Bivalvia</taxon>
        <taxon>Autobranchia</taxon>
        <taxon>Heteroconchia</taxon>
        <taxon>Euheterodonta</taxon>
        <taxon>Imparidentia</taxon>
        <taxon>Neoheterodontei</taxon>
        <taxon>Myida</taxon>
        <taxon>Dreissenoidea</taxon>
        <taxon>Dreissenidae</taxon>
        <taxon>Dreissena</taxon>
    </lineage>
</organism>
<feature type="transmembrane region" description="Helical" evidence="5">
    <location>
        <begin position="227"/>
        <end position="248"/>
    </location>
</feature>
<feature type="transmembrane region" description="Helical" evidence="5">
    <location>
        <begin position="138"/>
        <end position="157"/>
    </location>
</feature>
<feature type="transmembrane region" description="Helical" evidence="5">
    <location>
        <begin position="288"/>
        <end position="307"/>
    </location>
</feature>
<dbReference type="AlphaFoldDB" id="A0A9D4RDB3"/>
<feature type="transmembrane region" description="Helical" evidence="5">
    <location>
        <begin position="85"/>
        <end position="104"/>
    </location>
</feature>
<evidence type="ECO:0000256" key="1">
    <source>
        <dbReference type="ARBA" id="ARBA00004141"/>
    </source>
</evidence>
<feature type="domain" description="Sugar phosphate transporter" evidence="6">
    <location>
        <begin position="26"/>
        <end position="304"/>
    </location>
</feature>
<evidence type="ECO:0000256" key="2">
    <source>
        <dbReference type="ARBA" id="ARBA00022692"/>
    </source>
</evidence>
<dbReference type="InterPro" id="IPR050186">
    <property type="entry name" value="TPT_transporter"/>
</dbReference>
<evidence type="ECO:0000256" key="4">
    <source>
        <dbReference type="ARBA" id="ARBA00023136"/>
    </source>
</evidence>
<keyword evidence="8" id="KW-1185">Reference proteome</keyword>
<comment type="caution">
    <text evidence="7">The sequence shown here is derived from an EMBL/GenBank/DDBJ whole genome shotgun (WGS) entry which is preliminary data.</text>
</comment>
<sequence length="362" mass="39626">MTLTDQHSVSGNVKANIAAVSSAVLYGASSVAIVYVNKLLMTSFSFDYPVFIMASQMTFTILLLELLSLINIINMPKYTLERAKMFALPALFYGVNSVLALSALSNMNLAMYGVLKRCVPVVTLLMSVVILKNGWPSRLTILSVLMLTLGCVVAGYGDLKFNMLAYTCGALSNVTQAAYLLLVQRLTKGKLTTVESLQLNSINTLPFLILICVTNGEVLKIRTFEQYHLISFIAVFILAISLGCLLNYSLFLCTSLNSALTTSIVGGIKALAQTLLGVFTFGGVSHNLPTFAGLSMSMLGAVFYLYAKYTEHKTKHLVDLKKVMTFSAFEELKDDKELNEMEIKINGVTNQAVFVEMDKRAT</sequence>